<accession>A0A1B7XJP3</accession>
<dbReference type="InterPro" id="IPR012795">
    <property type="entry name" value="tRNA_Ile_lys_synt_N"/>
</dbReference>
<dbReference type="Gene3D" id="3.40.50.620">
    <property type="entry name" value="HUPs"/>
    <property type="match status" value="1"/>
</dbReference>
<dbReference type="OrthoDB" id="9807403at2"/>
<dbReference type="GO" id="GO:0005737">
    <property type="term" value="C:cytoplasm"/>
    <property type="evidence" value="ECO:0007669"/>
    <property type="project" value="UniProtKB-SubCell"/>
</dbReference>
<feature type="domain" description="tRNA(Ile)-lysidine/2-thiocytidine synthase N-terminal" evidence="7">
    <location>
        <begin position="40"/>
        <end position="220"/>
    </location>
</feature>
<dbReference type="InterPro" id="IPR011063">
    <property type="entry name" value="TilS/TtcA_N"/>
</dbReference>
<keyword evidence="2 6" id="KW-0819">tRNA processing</keyword>
<dbReference type="GO" id="GO:0005524">
    <property type="term" value="F:ATP binding"/>
    <property type="evidence" value="ECO:0007669"/>
    <property type="project" value="UniProtKB-UniRule"/>
</dbReference>
<sequence>MNTNLPTSLQALNPKAAHTCLGIENFITSKLQKSLSGTVLLVALSGGVDSSALLIILTCLAKKSGFTVKAAHFNHQIRHESDAEEAHAQSLCNALHIELLTEKADVCTYASENKLGLEEAARILRYEFLESSRVSIGADWIVTGHHANDLAEDVVMRLIRGTGWPALGGMEAICNNRRILRPLLMTPKSTLISFARSSSLIWCEDASNTDKNFLRNRVRTEVIPLLCKENPAFLEAITSLWELAQIDSDHWAAIIDQHLDKTDFEQPVLLKEDLNSMSLATRLRMYKAVLGSMGKGQPLQHNLLALDAAWKANVGGKVVQFPGNKIATIRKGSIYFSYR</sequence>
<dbReference type="EC" id="6.3.4.19" evidence="6"/>
<proteinExistence type="inferred from homology"/>
<evidence type="ECO:0000313" key="8">
    <source>
        <dbReference type="EMBL" id="OBQ55701.1"/>
    </source>
</evidence>
<dbReference type="PATRIC" id="fig|1560234.3.peg.2568"/>
<name>A0A1B7XJP3_9BACT</name>
<evidence type="ECO:0000256" key="3">
    <source>
        <dbReference type="ARBA" id="ARBA00022741"/>
    </source>
</evidence>
<evidence type="ECO:0000256" key="5">
    <source>
        <dbReference type="ARBA" id="ARBA00048539"/>
    </source>
</evidence>
<evidence type="ECO:0000256" key="4">
    <source>
        <dbReference type="ARBA" id="ARBA00022840"/>
    </source>
</evidence>
<evidence type="ECO:0000313" key="9">
    <source>
        <dbReference type="Proteomes" id="UP000091979"/>
    </source>
</evidence>
<comment type="similarity">
    <text evidence="6">Belongs to the tRNA(Ile)-lysidine synthase family.</text>
</comment>
<dbReference type="GO" id="GO:0032267">
    <property type="term" value="F:tRNA(Ile)-lysidine synthase activity"/>
    <property type="evidence" value="ECO:0007669"/>
    <property type="project" value="UniProtKB-EC"/>
</dbReference>
<evidence type="ECO:0000256" key="2">
    <source>
        <dbReference type="ARBA" id="ARBA00022694"/>
    </source>
</evidence>
<comment type="caution">
    <text evidence="8">The sequence shown here is derived from an EMBL/GenBank/DDBJ whole genome shotgun (WGS) entry which is preliminary data.</text>
</comment>
<protein>
    <recommendedName>
        <fullName evidence="6">tRNA(Ile)-lysidine synthase</fullName>
        <ecNumber evidence="6">6.3.4.19</ecNumber>
    </recommendedName>
    <alternativeName>
        <fullName evidence="6">tRNA(Ile)-2-lysyl-cytidine synthase</fullName>
    </alternativeName>
    <alternativeName>
        <fullName evidence="6">tRNA(Ile)-lysidine synthetase</fullName>
    </alternativeName>
</protein>
<reference evidence="8 9" key="1">
    <citation type="submission" date="2015-01" db="EMBL/GenBank/DDBJ databases">
        <title>Desulfovibrio sp. JC271 draft genome sequence.</title>
        <authorList>
            <person name="Shivani Y."/>
            <person name="Subhash Y."/>
            <person name="Sasikala C."/>
            <person name="Ramana C.V."/>
        </authorList>
    </citation>
    <scope>NUCLEOTIDE SEQUENCE [LARGE SCALE GENOMIC DNA]</scope>
    <source>
        <strain evidence="8 9">JC271</strain>
    </source>
</reference>
<dbReference type="PANTHER" id="PTHR43033:SF1">
    <property type="entry name" value="TRNA(ILE)-LYSIDINE SYNTHASE-RELATED"/>
    <property type="match status" value="1"/>
</dbReference>
<evidence type="ECO:0000256" key="1">
    <source>
        <dbReference type="ARBA" id="ARBA00022598"/>
    </source>
</evidence>
<comment type="domain">
    <text evidence="6">The N-terminal region contains the highly conserved SGGXDS motif, predicted to be a P-loop motif involved in ATP binding.</text>
</comment>
<dbReference type="NCBIfam" id="TIGR02432">
    <property type="entry name" value="lysidine_TilS_N"/>
    <property type="match status" value="1"/>
</dbReference>
<dbReference type="RefSeq" id="WP_066852627.1">
    <property type="nucleotide sequence ID" value="NZ_JXMS01000004.1"/>
</dbReference>
<comment type="catalytic activity">
    <reaction evidence="5 6">
        <text>cytidine(34) in tRNA(Ile2) + L-lysine + ATP = lysidine(34) in tRNA(Ile2) + AMP + diphosphate + H(+)</text>
        <dbReference type="Rhea" id="RHEA:43744"/>
        <dbReference type="Rhea" id="RHEA-COMP:10625"/>
        <dbReference type="Rhea" id="RHEA-COMP:10670"/>
        <dbReference type="ChEBI" id="CHEBI:15378"/>
        <dbReference type="ChEBI" id="CHEBI:30616"/>
        <dbReference type="ChEBI" id="CHEBI:32551"/>
        <dbReference type="ChEBI" id="CHEBI:33019"/>
        <dbReference type="ChEBI" id="CHEBI:82748"/>
        <dbReference type="ChEBI" id="CHEBI:83665"/>
        <dbReference type="ChEBI" id="CHEBI:456215"/>
        <dbReference type="EC" id="6.3.4.19"/>
    </reaction>
</comment>
<comment type="function">
    <text evidence="6">Ligates lysine onto the cytidine present at position 34 of the AUA codon-specific tRNA(Ile) that contains the anticodon CAU, in an ATP-dependent manner. Cytidine is converted to lysidine, thus changing the amino acid specificity of the tRNA from methionine to isoleucine.</text>
</comment>
<evidence type="ECO:0000256" key="6">
    <source>
        <dbReference type="HAMAP-Rule" id="MF_01161"/>
    </source>
</evidence>
<gene>
    <name evidence="6" type="primary">tilS</name>
    <name evidence="8" type="ORF">SP90_03485</name>
</gene>
<organism evidence="8 9">
    <name type="scientific">Halodesulfovibrio spirochaetisodalis</name>
    <dbReference type="NCBI Taxonomy" id="1560234"/>
    <lineage>
        <taxon>Bacteria</taxon>
        <taxon>Pseudomonadati</taxon>
        <taxon>Thermodesulfobacteriota</taxon>
        <taxon>Desulfovibrionia</taxon>
        <taxon>Desulfovibrionales</taxon>
        <taxon>Desulfovibrionaceae</taxon>
        <taxon>Halodesulfovibrio</taxon>
    </lineage>
</organism>
<dbReference type="InterPro" id="IPR012094">
    <property type="entry name" value="tRNA_Ile_lys_synt"/>
</dbReference>
<keyword evidence="3 6" id="KW-0547">Nucleotide-binding</keyword>
<dbReference type="SUPFAM" id="SSF52402">
    <property type="entry name" value="Adenine nucleotide alpha hydrolases-like"/>
    <property type="match status" value="1"/>
</dbReference>
<dbReference type="CDD" id="cd01992">
    <property type="entry name" value="TilS_N"/>
    <property type="match status" value="1"/>
</dbReference>
<keyword evidence="9" id="KW-1185">Reference proteome</keyword>
<dbReference type="GO" id="GO:0006400">
    <property type="term" value="P:tRNA modification"/>
    <property type="evidence" value="ECO:0007669"/>
    <property type="project" value="UniProtKB-UniRule"/>
</dbReference>
<evidence type="ECO:0000259" key="7">
    <source>
        <dbReference type="Pfam" id="PF01171"/>
    </source>
</evidence>
<dbReference type="AlphaFoldDB" id="A0A1B7XJP3"/>
<keyword evidence="4 6" id="KW-0067">ATP-binding</keyword>
<comment type="subcellular location">
    <subcellularLocation>
        <location evidence="6">Cytoplasm</location>
    </subcellularLocation>
</comment>
<feature type="binding site" evidence="6">
    <location>
        <begin position="45"/>
        <end position="50"/>
    </location>
    <ligand>
        <name>ATP</name>
        <dbReference type="ChEBI" id="CHEBI:30616"/>
    </ligand>
</feature>
<keyword evidence="1 6" id="KW-0436">Ligase</keyword>
<dbReference type="Proteomes" id="UP000091979">
    <property type="component" value="Unassembled WGS sequence"/>
</dbReference>
<dbReference type="Pfam" id="PF01171">
    <property type="entry name" value="ATP_bind_3"/>
    <property type="match status" value="1"/>
</dbReference>
<dbReference type="STRING" id="1560234.SP90_03485"/>
<dbReference type="InterPro" id="IPR014729">
    <property type="entry name" value="Rossmann-like_a/b/a_fold"/>
</dbReference>
<dbReference type="HAMAP" id="MF_01161">
    <property type="entry name" value="tRNA_Ile_lys_synt"/>
    <property type="match status" value="1"/>
</dbReference>
<keyword evidence="6" id="KW-0963">Cytoplasm</keyword>
<dbReference type="PANTHER" id="PTHR43033">
    <property type="entry name" value="TRNA(ILE)-LYSIDINE SYNTHASE-RELATED"/>
    <property type="match status" value="1"/>
</dbReference>
<dbReference type="EMBL" id="JXMS01000004">
    <property type="protein sequence ID" value="OBQ55701.1"/>
    <property type="molecule type" value="Genomic_DNA"/>
</dbReference>